<dbReference type="SUPFAM" id="SSF51126">
    <property type="entry name" value="Pectin lyase-like"/>
    <property type="match status" value="1"/>
</dbReference>
<dbReference type="Gene3D" id="2.160.20.10">
    <property type="entry name" value="Single-stranded right-handed beta-helix, Pectin lyase-like"/>
    <property type="match status" value="1"/>
</dbReference>
<dbReference type="SMART" id="SM00710">
    <property type="entry name" value="PbH1"/>
    <property type="match status" value="7"/>
</dbReference>
<evidence type="ECO:0008006" key="3">
    <source>
        <dbReference type="Google" id="ProtNLM"/>
    </source>
</evidence>
<protein>
    <recommendedName>
        <fullName evidence="3">Right handed beta helix domain-containing protein</fullName>
    </recommendedName>
</protein>
<dbReference type="Proteomes" id="UP000290244">
    <property type="component" value="Chromosome"/>
</dbReference>
<accession>A0A4P6P4M8</accession>
<reference evidence="1 2" key="1">
    <citation type="submission" date="2018-12" db="EMBL/GenBank/DDBJ databases">
        <title>Complete genome of Litorilituus sediminis.</title>
        <authorList>
            <person name="Liu A."/>
            <person name="Rong J."/>
        </authorList>
    </citation>
    <scope>NUCLEOTIDE SEQUENCE [LARGE SCALE GENOMIC DNA]</scope>
    <source>
        <strain evidence="1 2">JCM 17549</strain>
    </source>
</reference>
<organism evidence="1 2">
    <name type="scientific">Litorilituus sediminis</name>
    <dbReference type="NCBI Taxonomy" id="718192"/>
    <lineage>
        <taxon>Bacteria</taxon>
        <taxon>Pseudomonadati</taxon>
        <taxon>Pseudomonadota</taxon>
        <taxon>Gammaproteobacteria</taxon>
        <taxon>Alteromonadales</taxon>
        <taxon>Colwelliaceae</taxon>
        <taxon>Litorilituus</taxon>
    </lineage>
</organism>
<sequence>MKTLKFIIASILVWLVIFITFTEELIELRVNIEKYTQRNIPQNTGLHKYALIAIKLGSNILPSATYVAIERKSNTIGVGNYSPITSSSLASYKNIYVNSEEQITTALKSASAGTVINIAPGHYIFKGNYLYFAAKGAKNAPIILRADNIGDVTFNMQLREGLLIPSPYIIIENLVFLGGKTKYDTIEHALHIVGDADHIEIRHNEFINFNAHIKANSVKNTAGQRIYPDHVKILNNNFYNHWKRNTLSPASPIDVVGGKGWLVANNFIADFAKYGRKGRGVTYGVFLKGASEDGIIENNLVNCQWQVEHTSANDIRIGISLGNGGTGKKFCMDGQCAYEHKNGIIRNNTILNCQNDVAIYINKGKDTLIENNYIANSLGIDVRHVESNAIISQNYLDSRIKATKGATITTVNNAPLSSY</sequence>
<proteinExistence type="predicted"/>
<evidence type="ECO:0000313" key="2">
    <source>
        <dbReference type="Proteomes" id="UP000290244"/>
    </source>
</evidence>
<gene>
    <name evidence="1" type="ORF">EMK97_11775</name>
</gene>
<dbReference type="InterPro" id="IPR011050">
    <property type="entry name" value="Pectin_lyase_fold/virulence"/>
</dbReference>
<dbReference type="KEGG" id="lsd:EMK97_11775"/>
<dbReference type="AlphaFoldDB" id="A0A4P6P4M8"/>
<name>A0A4P6P4M8_9GAMM</name>
<dbReference type="OrthoDB" id="5496540at2"/>
<evidence type="ECO:0000313" key="1">
    <source>
        <dbReference type="EMBL" id="QBG36344.1"/>
    </source>
</evidence>
<dbReference type="InterPro" id="IPR006626">
    <property type="entry name" value="PbH1"/>
</dbReference>
<dbReference type="InterPro" id="IPR012334">
    <property type="entry name" value="Pectin_lyas_fold"/>
</dbReference>
<keyword evidence="2" id="KW-1185">Reference proteome</keyword>
<dbReference type="EMBL" id="CP034759">
    <property type="protein sequence ID" value="QBG36344.1"/>
    <property type="molecule type" value="Genomic_DNA"/>
</dbReference>